<dbReference type="Gene3D" id="2.60.120.10">
    <property type="entry name" value="Jelly Rolls"/>
    <property type="match status" value="1"/>
</dbReference>
<evidence type="ECO:0000259" key="1">
    <source>
        <dbReference type="Pfam" id="PF07883"/>
    </source>
</evidence>
<dbReference type="InterPro" id="IPR014710">
    <property type="entry name" value="RmlC-like_jellyroll"/>
</dbReference>
<reference evidence="2" key="1">
    <citation type="journal article" date="2020" name="Stud. Mycol.">
        <title>101 Dothideomycetes genomes: a test case for predicting lifestyles and emergence of pathogens.</title>
        <authorList>
            <person name="Haridas S."/>
            <person name="Albert R."/>
            <person name="Binder M."/>
            <person name="Bloem J."/>
            <person name="Labutti K."/>
            <person name="Salamov A."/>
            <person name="Andreopoulos B."/>
            <person name="Baker S."/>
            <person name="Barry K."/>
            <person name="Bills G."/>
            <person name="Bluhm B."/>
            <person name="Cannon C."/>
            <person name="Castanera R."/>
            <person name="Culley D."/>
            <person name="Daum C."/>
            <person name="Ezra D."/>
            <person name="Gonzalez J."/>
            <person name="Henrissat B."/>
            <person name="Kuo A."/>
            <person name="Liang C."/>
            <person name="Lipzen A."/>
            <person name="Lutzoni F."/>
            <person name="Magnuson J."/>
            <person name="Mondo S."/>
            <person name="Nolan M."/>
            <person name="Ohm R."/>
            <person name="Pangilinan J."/>
            <person name="Park H.-J."/>
            <person name="Ramirez L."/>
            <person name="Alfaro M."/>
            <person name="Sun H."/>
            <person name="Tritt A."/>
            <person name="Yoshinaga Y."/>
            <person name="Zwiers L.-H."/>
            <person name="Turgeon B."/>
            <person name="Goodwin S."/>
            <person name="Spatafora J."/>
            <person name="Crous P."/>
            <person name="Grigoriev I."/>
        </authorList>
    </citation>
    <scope>NUCLEOTIDE SEQUENCE</scope>
    <source>
        <strain evidence="2">CBS 133067</strain>
    </source>
</reference>
<keyword evidence="3" id="KW-1185">Reference proteome</keyword>
<dbReference type="InterPro" id="IPR013096">
    <property type="entry name" value="Cupin_2"/>
</dbReference>
<dbReference type="PANTHER" id="PTHR36156">
    <property type="entry name" value="SLR2101 PROTEIN"/>
    <property type="match status" value="1"/>
</dbReference>
<dbReference type="EMBL" id="ML978122">
    <property type="protein sequence ID" value="KAF2102509.1"/>
    <property type="molecule type" value="Genomic_DNA"/>
</dbReference>
<comment type="caution">
    <text evidence="2">The sequence shown here is derived from an EMBL/GenBank/DDBJ whole genome shotgun (WGS) entry which is preliminary data.</text>
</comment>
<accession>A0A9P4IJX3</accession>
<dbReference type="CDD" id="cd02231">
    <property type="entry name" value="cupin_BLL6423-like"/>
    <property type="match status" value="1"/>
</dbReference>
<evidence type="ECO:0000313" key="2">
    <source>
        <dbReference type="EMBL" id="KAF2102509.1"/>
    </source>
</evidence>
<dbReference type="InterPro" id="IPR047142">
    <property type="entry name" value="OryJ/VirC-like"/>
</dbReference>
<evidence type="ECO:0000313" key="3">
    <source>
        <dbReference type="Proteomes" id="UP000799772"/>
    </source>
</evidence>
<dbReference type="OrthoDB" id="5840532at2759"/>
<dbReference type="Pfam" id="PF07883">
    <property type="entry name" value="Cupin_2"/>
    <property type="match status" value="1"/>
</dbReference>
<organism evidence="2 3">
    <name type="scientific">Rhizodiscina lignyota</name>
    <dbReference type="NCBI Taxonomy" id="1504668"/>
    <lineage>
        <taxon>Eukaryota</taxon>
        <taxon>Fungi</taxon>
        <taxon>Dikarya</taxon>
        <taxon>Ascomycota</taxon>
        <taxon>Pezizomycotina</taxon>
        <taxon>Dothideomycetes</taxon>
        <taxon>Pleosporomycetidae</taxon>
        <taxon>Aulographales</taxon>
        <taxon>Rhizodiscinaceae</taxon>
        <taxon>Rhizodiscina</taxon>
    </lineage>
</organism>
<sequence>MGSTETSTGGQVSDLPPIRRFITTHDDATGKAKLYSQDEGQWQSLRNASVAFNVAYTTTGFPPSLNDDADITAYKETMASGDLGLVNPNGTVCRYVDFGPGSHPVMHRTQSLDYGILLEGSIEMMLDSGEVHTLRRGDVAVQRATMHAWRNPSDTEWARMIFMLQDCQPIKVGGTLLEEDIRNATEVPASRKDH</sequence>
<proteinExistence type="predicted"/>
<feature type="domain" description="Cupin type-2" evidence="1">
    <location>
        <begin position="95"/>
        <end position="161"/>
    </location>
</feature>
<dbReference type="SUPFAM" id="SSF51182">
    <property type="entry name" value="RmlC-like cupins"/>
    <property type="match status" value="1"/>
</dbReference>
<dbReference type="PANTHER" id="PTHR36156:SF2">
    <property type="entry name" value="CUPIN TYPE-2 DOMAIN-CONTAINING PROTEIN"/>
    <property type="match status" value="1"/>
</dbReference>
<dbReference type="InterPro" id="IPR011051">
    <property type="entry name" value="RmlC_Cupin_sf"/>
</dbReference>
<dbReference type="AlphaFoldDB" id="A0A9P4IJX3"/>
<protein>
    <recommendedName>
        <fullName evidence="1">Cupin type-2 domain-containing protein</fullName>
    </recommendedName>
</protein>
<name>A0A9P4IJX3_9PEZI</name>
<gene>
    <name evidence="2" type="ORF">NA57DRAFT_32624</name>
</gene>
<dbReference type="Proteomes" id="UP000799772">
    <property type="component" value="Unassembled WGS sequence"/>
</dbReference>